<dbReference type="SUPFAM" id="SSF52317">
    <property type="entry name" value="Class I glutamine amidotransferase-like"/>
    <property type="match status" value="1"/>
</dbReference>
<dbReference type="Proteomes" id="UP000182569">
    <property type="component" value="Chromosome"/>
</dbReference>
<evidence type="ECO:0008006" key="7">
    <source>
        <dbReference type="Google" id="ProtNLM"/>
    </source>
</evidence>
<reference evidence="6" key="1">
    <citation type="journal article" date="2016" name="Front. Microbiol.">
        <title>Complete Genome Sequence of Clostridium estertheticum DSM 8809, a Microbe Identified in Spoiled Vacuum Packed Beef.</title>
        <authorList>
            <person name="Yu Z."/>
            <person name="Gunn L."/>
            <person name="Brennan E."/>
            <person name="Reid R."/>
            <person name="Wall P.G."/>
            <person name="Gaora O.P."/>
            <person name="Hurley D."/>
            <person name="Bolton D."/>
            <person name="Fanning S."/>
        </authorList>
    </citation>
    <scope>NUCLEOTIDE SEQUENCE [LARGE SCALE GENOMIC DNA]</scope>
    <source>
        <strain evidence="6">DSM 8809</strain>
    </source>
</reference>
<dbReference type="OrthoDB" id="9778515at2"/>
<dbReference type="AlphaFoldDB" id="A0A1J0GDY5"/>
<dbReference type="GO" id="GO:0006508">
    <property type="term" value="P:proteolysis"/>
    <property type="evidence" value="ECO:0007669"/>
    <property type="project" value="UniProtKB-KW"/>
</dbReference>
<dbReference type="Gene3D" id="3.40.50.880">
    <property type="match status" value="1"/>
</dbReference>
<keyword evidence="3" id="KW-0378">Hydrolase</keyword>
<evidence type="ECO:0000256" key="4">
    <source>
        <dbReference type="ARBA" id="ARBA00022825"/>
    </source>
</evidence>
<protein>
    <recommendedName>
        <fullName evidence="7">Peptidase S51</fullName>
    </recommendedName>
</protein>
<evidence type="ECO:0000256" key="3">
    <source>
        <dbReference type="ARBA" id="ARBA00022801"/>
    </source>
</evidence>
<dbReference type="KEGG" id="ceu:A7L45_05525"/>
<gene>
    <name evidence="5" type="ORF">A7L45_05525</name>
</gene>
<dbReference type="RefSeq" id="WP_071611857.1">
    <property type="nucleotide sequence ID" value="NZ_CP015756.1"/>
</dbReference>
<evidence type="ECO:0000256" key="2">
    <source>
        <dbReference type="ARBA" id="ARBA00022670"/>
    </source>
</evidence>
<sequence length="216" mass="24736">MGALVLLSGFTKKDNVNLIKRMKEIFLDRKYTLSYIPSMTDKKLESFKKAKIQLREYGNFEFKYFDIDDFCSIDTIDEIFKSDVIYLSGGNAYYFLNNLKKRYFITRLRRYVQNGGCIIGLCAGAIMMAKDISAAQFGSEDIVGLSNLSSLALVDFNFMPHWNMCSKYLDDLKKYSNNTGNVVYTCNDGDGIVVINNELQFYGDINMIKEGEIEQV</sequence>
<organism evidence="5 6">
    <name type="scientific">Clostridium estertheticum subsp. estertheticum</name>
    <dbReference type="NCBI Taxonomy" id="1552"/>
    <lineage>
        <taxon>Bacteria</taxon>
        <taxon>Bacillati</taxon>
        <taxon>Bacillota</taxon>
        <taxon>Clostridia</taxon>
        <taxon>Eubacteriales</taxon>
        <taxon>Clostridiaceae</taxon>
        <taxon>Clostridium</taxon>
    </lineage>
</organism>
<evidence type="ECO:0000313" key="5">
    <source>
        <dbReference type="EMBL" id="APC39564.1"/>
    </source>
</evidence>
<dbReference type="InterPro" id="IPR029062">
    <property type="entry name" value="Class_I_gatase-like"/>
</dbReference>
<proteinExistence type="inferred from homology"/>
<dbReference type="GO" id="GO:0008236">
    <property type="term" value="F:serine-type peptidase activity"/>
    <property type="evidence" value="ECO:0007669"/>
    <property type="project" value="UniProtKB-KW"/>
</dbReference>
<keyword evidence="4" id="KW-0720">Serine protease</keyword>
<dbReference type="Pfam" id="PF03575">
    <property type="entry name" value="Peptidase_S51"/>
    <property type="match status" value="1"/>
</dbReference>
<evidence type="ECO:0000256" key="1">
    <source>
        <dbReference type="ARBA" id="ARBA00006534"/>
    </source>
</evidence>
<keyword evidence="2" id="KW-0645">Protease</keyword>
<dbReference type="InterPro" id="IPR005320">
    <property type="entry name" value="Peptidase_S51"/>
</dbReference>
<evidence type="ECO:0000313" key="6">
    <source>
        <dbReference type="Proteomes" id="UP000182569"/>
    </source>
</evidence>
<dbReference type="EMBL" id="CP015756">
    <property type="protein sequence ID" value="APC39564.1"/>
    <property type="molecule type" value="Genomic_DNA"/>
</dbReference>
<comment type="similarity">
    <text evidence="1">Belongs to the peptidase S51 family.</text>
</comment>
<keyword evidence="6" id="KW-1185">Reference proteome</keyword>
<accession>A0A1J0GDY5</accession>
<name>A0A1J0GDY5_9CLOT</name>